<comment type="caution">
    <text evidence="2">The sequence shown here is derived from an EMBL/GenBank/DDBJ whole genome shotgun (WGS) entry which is preliminary data.</text>
</comment>
<dbReference type="Gene3D" id="1.20.1280.50">
    <property type="match status" value="1"/>
</dbReference>
<dbReference type="SMART" id="SM00256">
    <property type="entry name" value="FBOX"/>
    <property type="match status" value="1"/>
</dbReference>
<name>A0AAD7N7K8_9AGAR</name>
<dbReference type="SUPFAM" id="SSF81383">
    <property type="entry name" value="F-box domain"/>
    <property type="match status" value="1"/>
</dbReference>
<dbReference type="InterPro" id="IPR001810">
    <property type="entry name" value="F-box_dom"/>
</dbReference>
<organism evidence="2 3">
    <name type="scientific">Mycena metata</name>
    <dbReference type="NCBI Taxonomy" id="1033252"/>
    <lineage>
        <taxon>Eukaryota</taxon>
        <taxon>Fungi</taxon>
        <taxon>Dikarya</taxon>
        <taxon>Basidiomycota</taxon>
        <taxon>Agaricomycotina</taxon>
        <taxon>Agaricomycetes</taxon>
        <taxon>Agaricomycetidae</taxon>
        <taxon>Agaricales</taxon>
        <taxon>Marasmiineae</taxon>
        <taxon>Mycenaceae</taxon>
        <taxon>Mycena</taxon>
    </lineage>
</organism>
<dbReference type="AlphaFoldDB" id="A0AAD7N7K8"/>
<dbReference type="Pfam" id="PF00646">
    <property type="entry name" value="F-box"/>
    <property type="match status" value="1"/>
</dbReference>
<evidence type="ECO:0000313" key="2">
    <source>
        <dbReference type="EMBL" id="KAJ7747827.1"/>
    </source>
</evidence>
<dbReference type="EMBL" id="JARKIB010000075">
    <property type="protein sequence ID" value="KAJ7747827.1"/>
    <property type="molecule type" value="Genomic_DNA"/>
</dbReference>
<accession>A0AAD7N7K8</accession>
<dbReference type="InterPro" id="IPR036047">
    <property type="entry name" value="F-box-like_dom_sf"/>
</dbReference>
<feature type="domain" description="F-box" evidence="1">
    <location>
        <begin position="3"/>
        <end position="49"/>
    </location>
</feature>
<keyword evidence="3" id="KW-1185">Reference proteome</keyword>
<reference evidence="2" key="1">
    <citation type="submission" date="2023-03" db="EMBL/GenBank/DDBJ databases">
        <title>Massive genome expansion in bonnet fungi (Mycena s.s.) driven by repeated elements and novel gene families across ecological guilds.</title>
        <authorList>
            <consortium name="Lawrence Berkeley National Laboratory"/>
            <person name="Harder C.B."/>
            <person name="Miyauchi S."/>
            <person name="Viragh M."/>
            <person name="Kuo A."/>
            <person name="Thoen E."/>
            <person name="Andreopoulos B."/>
            <person name="Lu D."/>
            <person name="Skrede I."/>
            <person name="Drula E."/>
            <person name="Henrissat B."/>
            <person name="Morin E."/>
            <person name="Kohler A."/>
            <person name="Barry K."/>
            <person name="LaButti K."/>
            <person name="Morin E."/>
            <person name="Salamov A."/>
            <person name="Lipzen A."/>
            <person name="Mereny Z."/>
            <person name="Hegedus B."/>
            <person name="Baldrian P."/>
            <person name="Stursova M."/>
            <person name="Weitz H."/>
            <person name="Taylor A."/>
            <person name="Grigoriev I.V."/>
            <person name="Nagy L.G."/>
            <person name="Martin F."/>
            <person name="Kauserud H."/>
        </authorList>
    </citation>
    <scope>NUCLEOTIDE SEQUENCE</scope>
    <source>
        <strain evidence="2">CBHHK182m</strain>
    </source>
</reference>
<dbReference type="PROSITE" id="PS50181">
    <property type="entry name" value="FBOX"/>
    <property type="match status" value="1"/>
</dbReference>
<dbReference type="Proteomes" id="UP001215598">
    <property type="component" value="Unassembled WGS sequence"/>
</dbReference>
<feature type="non-terminal residue" evidence="2">
    <location>
        <position position="378"/>
    </location>
</feature>
<evidence type="ECO:0000313" key="3">
    <source>
        <dbReference type="Proteomes" id="UP001215598"/>
    </source>
</evidence>
<gene>
    <name evidence="2" type="ORF">B0H16DRAFT_1554735</name>
</gene>
<evidence type="ECO:0000259" key="1">
    <source>
        <dbReference type="PROSITE" id="PS50181"/>
    </source>
</evidence>
<sequence length="378" mass="43366">MAPSRLESIPPELKLEIYSHFDYNDLLPLSHVSTFWRNLVLQDKRWNEWFEMIVNPATGKSARETMASFKLLDVIPKRTIVNLCSPTKLKCALCSMNTSFLFLPLLKRICVDCLEKKEDETLAVVCLSSALTRYDVSEKDVREVVVLHWEETDPERKKTMGIWRAKLVSAHHVKEVAIEKYEGEDKLATHLQYKKERVRKAYDKRLAEFNTAAAERTRLKKRGDKDGAAAVTLKNGKKALQKTRPKLPAILKEVPFAPEFYRWMSVMITNFLVPDATTGRLAPQKLVECKMCNVMANVRWRGLSTAEQKSELKPDFPEPMLTGLIPAHEVEVHYAREGERCWERCHDDWHMGPICEACLNAEALATKAELVATGHWDD</sequence>
<proteinExistence type="predicted"/>
<protein>
    <recommendedName>
        <fullName evidence="1">F-box domain-containing protein</fullName>
    </recommendedName>
</protein>